<dbReference type="InterPro" id="IPR011527">
    <property type="entry name" value="ABC1_TM_dom"/>
</dbReference>
<evidence type="ECO:0000256" key="5">
    <source>
        <dbReference type="ARBA" id="ARBA00022741"/>
    </source>
</evidence>
<dbReference type="GO" id="GO:0140359">
    <property type="term" value="F:ABC-type transporter activity"/>
    <property type="evidence" value="ECO:0007669"/>
    <property type="project" value="InterPro"/>
</dbReference>
<dbReference type="PANTHER" id="PTHR24221:SF654">
    <property type="entry name" value="ATP-BINDING CASSETTE SUB-FAMILY B MEMBER 6"/>
    <property type="match status" value="1"/>
</dbReference>
<keyword evidence="5" id="KW-0547">Nucleotide-binding</keyword>
<dbReference type="InterPro" id="IPR039421">
    <property type="entry name" value="Type_1_exporter"/>
</dbReference>
<keyword evidence="6" id="KW-0645">Protease</keyword>
<keyword evidence="4 10" id="KW-0812">Transmembrane</keyword>
<dbReference type="GO" id="GO:0034040">
    <property type="term" value="F:ATPase-coupled lipid transmembrane transporter activity"/>
    <property type="evidence" value="ECO:0007669"/>
    <property type="project" value="TreeGrafter"/>
</dbReference>
<dbReference type="GO" id="GO:0008234">
    <property type="term" value="F:cysteine-type peptidase activity"/>
    <property type="evidence" value="ECO:0007669"/>
    <property type="project" value="UniProtKB-KW"/>
</dbReference>
<evidence type="ECO:0000256" key="9">
    <source>
        <dbReference type="ARBA" id="ARBA00023136"/>
    </source>
</evidence>
<dbReference type="SUPFAM" id="SSF90123">
    <property type="entry name" value="ABC transporter transmembrane region"/>
    <property type="match status" value="1"/>
</dbReference>
<evidence type="ECO:0000259" key="12">
    <source>
        <dbReference type="PROSITE" id="PS50929"/>
    </source>
</evidence>
<evidence type="ECO:0000313" key="14">
    <source>
        <dbReference type="Proteomes" id="UP000308114"/>
    </source>
</evidence>
<dbReference type="EMBL" id="PNXQ01000012">
    <property type="protein sequence ID" value="TKH44104.1"/>
    <property type="molecule type" value="Genomic_DNA"/>
</dbReference>
<evidence type="ECO:0000256" key="10">
    <source>
        <dbReference type="SAM" id="Phobius"/>
    </source>
</evidence>
<feature type="domain" description="ABC transmembrane type-1" evidence="12">
    <location>
        <begin position="54"/>
        <end position="318"/>
    </location>
</feature>
<dbReference type="PANTHER" id="PTHR24221">
    <property type="entry name" value="ATP-BINDING CASSETTE SUB-FAMILY B"/>
    <property type="match status" value="1"/>
</dbReference>
<dbReference type="GO" id="GO:0005886">
    <property type="term" value="C:plasma membrane"/>
    <property type="evidence" value="ECO:0007669"/>
    <property type="project" value="UniProtKB-SubCell"/>
</dbReference>
<dbReference type="PROSITE" id="PS50893">
    <property type="entry name" value="ABC_TRANSPORTER_2"/>
    <property type="match status" value="1"/>
</dbReference>
<dbReference type="PROSITE" id="PS00211">
    <property type="entry name" value="ABC_TRANSPORTER_1"/>
    <property type="match status" value="1"/>
</dbReference>
<keyword evidence="6" id="KW-0788">Thiol protease</keyword>
<dbReference type="InterPro" id="IPR003593">
    <property type="entry name" value="AAA+_ATPase"/>
</dbReference>
<protein>
    <submittedName>
        <fullName evidence="13">ABC transporter ATP-binding protein</fullName>
    </submittedName>
</protein>
<evidence type="ECO:0000256" key="2">
    <source>
        <dbReference type="ARBA" id="ARBA00022448"/>
    </source>
</evidence>
<dbReference type="Gene3D" id="1.20.1560.10">
    <property type="entry name" value="ABC transporter type 1, transmembrane domain"/>
    <property type="match status" value="1"/>
</dbReference>
<dbReference type="GO" id="GO:0005524">
    <property type="term" value="F:ATP binding"/>
    <property type="evidence" value="ECO:0007669"/>
    <property type="project" value="UniProtKB-KW"/>
</dbReference>
<dbReference type="SUPFAM" id="SSF52540">
    <property type="entry name" value="P-loop containing nucleoside triphosphate hydrolases"/>
    <property type="match status" value="1"/>
</dbReference>
<evidence type="ECO:0000313" key="13">
    <source>
        <dbReference type="EMBL" id="TKH44104.1"/>
    </source>
</evidence>
<evidence type="ECO:0000256" key="3">
    <source>
        <dbReference type="ARBA" id="ARBA00022475"/>
    </source>
</evidence>
<feature type="transmembrane region" description="Helical" evidence="10">
    <location>
        <begin position="180"/>
        <end position="197"/>
    </location>
</feature>
<evidence type="ECO:0000256" key="6">
    <source>
        <dbReference type="ARBA" id="ARBA00022807"/>
    </source>
</evidence>
<dbReference type="PROSITE" id="PS50929">
    <property type="entry name" value="ABC_TM1F"/>
    <property type="match status" value="1"/>
</dbReference>
<dbReference type="InterPro" id="IPR017871">
    <property type="entry name" value="ABC_transporter-like_CS"/>
</dbReference>
<evidence type="ECO:0000256" key="7">
    <source>
        <dbReference type="ARBA" id="ARBA00022840"/>
    </source>
</evidence>
<evidence type="ECO:0000259" key="11">
    <source>
        <dbReference type="PROSITE" id="PS50893"/>
    </source>
</evidence>
<feature type="transmembrane region" description="Helical" evidence="10">
    <location>
        <begin position="264"/>
        <end position="286"/>
    </location>
</feature>
<keyword evidence="6" id="KW-0378">Hydrolase</keyword>
<dbReference type="Proteomes" id="UP000308114">
    <property type="component" value="Unassembled WGS sequence"/>
</dbReference>
<dbReference type="Pfam" id="PF00664">
    <property type="entry name" value="ABC_membrane"/>
    <property type="match status" value="1"/>
</dbReference>
<feature type="transmembrane region" description="Helical" evidence="10">
    <location>
        <begin position="74"/>
        <end position="93"/>
    </location>
</feature>
<comment type="subcellular location">
    <subcellularLocation>
        <location evidence="1">Cell membrane</location>
        <topology evidence="1">Multi-pass membrane protein</topology>
    </subcellularLocation>
</comment>
<dbReference type="InterPro" id="IPR027417">
    <property type="entry name" value="P-loop_NTPase"/>
</dbReference>
<keyword evidence="7 13" id="KW-0067">ATP-binding</keyword>
<reference evidence="13 14" key="1">
    <citation type="submission" date="2018-01" db="EMBL/GenBank/DDBJ databases">
        <title>Bacillales members from the olive rhizosphere are effective biological control agents against Verticillium dahliae.</title>
        <authorList>
            <person name="Gomez-Lama C."/>
            <person name="Legarda G."/>
            <person name="Ruano-Rosa D."/>
            <person name="Pizarro-Tobias P."/>
            <person name="Valverde-Corredor A."/>
            <person name="Niqui J.L."/>
            <person name="Trivino J.C."/>
            <person name="Roca A."/>
            <person name="Mercado-Blanco J."/>
        </authorList>
    </citation>
    <scope>NUCLEOTIDE SEQUENCE [LARGE SCALE GENOMIC DNA]</scope>
    <source>
        <strain evidence="13 14">PIC167</strain>
    </source>
</reference>
<dbReference type="SMART" id="SM00382">
    <property type="entry name" value="AAA"/>
    <property type="match status" value="1"/>
</dbReference>
<keyword evidence="3" id="KW-1003">Cell membrane</keyword>
<dbReference type="RefSeq" id="WP_137061948.1">
    <property type="nucleotide sequence ID" value="NZ_PNXQ01000012.1"/>
</dbReference>
<organism evidence="13 14">
    <name type="scientific">Paenibacillus terrae</name>
    <dbReference type="NCBI Taxonomy" id="159743"/>
    <lineage>
        <taxon>Bacteria</taxon>
        <taxon>Bacillati</taxon>
        <taxon>Bacillota</taxon>
        <taxon>Bacilli</taxon>
        <taxon>Bacillales</taxon>
        <taxon>Paenibacillaceae</taxon>
        <taxon>Paenibacillus</taxon>
    </lineage>
</organism>
<evidence type="ECO:0000256" key="8">
    <source>
        <dbReference type="ARBA" id="ARBA00022989"/>
    </source>
</evidence>
<dbReference type="Gene3D" id="3.40.50.300">
    <property type="entry name" value="P-loop containing nucleotide triphosphate hydrolases"/>
    <property type="match status" value="1"/>
</dbReference>
<accession>A0A4U2Q391</accession>
<dbReference type="GO" id="GO:0016887">
    <property type="term" value="F:ATP hydrolysis activity"/>
    <property type="evidence" value="ECO:0007669"/>
    <property type="project" value="InterPro"/>
</dbReference>
<feature type="transmembrane region" description="Helical" evidence="10">
    <location>
        <begin position="12"/>
        <end position="32"/>
    </location>
</feature>
<evidence type="ECO:0000256" key="1">
    <source>
        <dbReference type="ARBA" id="ARBA00004651"/>
    </source>
</evidence>
<dbReference type="InterPro" id="IPR036640">
    <property type="entry name" value="ABC1_TM_sf"/>
</dbReference>
<feature type="transmembrane region" description="Helical" evidence="10">
    <location>
        <begin position="153"/>
        <end position="174"/>
    </location>
</feature>
<name>A0A4U2Q391_9BACL</name>
<sequence length="624" mass="69695">MYHLRLYMTKLYAVNGGALFLNIGCMIIVSLLEGLGIYMLVPMLAAIGIFGGHAGMAILSGGLDHFLSNIPKSWLLPGMLLLFALLLIGQALLQRYQSILNSRIQQRFMRSLRIDVYTSFMKAQWTFYLRQRKSDFSHVMTTELARVSQGTNLLLQLTTAVIFTLIQIALAFWLSPSLTGLVFLCGLGLFVVFRRSIQNAKQLGDRTTELSQVYFAGITDHMNGMKDIKSNLLEAANIDWFRSLTQRMEDNTTQFVRQNATTQFFHRTAAAVFVACIMFVSLQWLHVSPEKLIVLILIFSRLWPRFALIQASLEYIMSMLSAFESVTKVQQECEAFSDPSLTALTTFETRVSSVLSATHQSVLASTTSSVRQPLYLRTGIECSGLDYRYEGTAALALHQINLFIPARGMTAIVGKSGAGKSTMVDVLMGFLRPTQGQIKIDGHILDDELLPQWRQSFGYVSQDPFLFHATVRENLKLADADASEQQLWEALHFAAADGFVARLPEGLDTVIGDRGIRLSGGERQRLVLARAVLHRPPVLILDEATSALDGEHEADIQAALERMKGQMTLIVIAHRLSTIRHADQIVVLEQGEIIQQGNYRQLVQEERGAFSQLLSYQSSVFSTP</sequence>
<gene>
    <name evidence="13" type="ORF">C1I60_12220</name>
</gene>
<feature type="domain" description="ABC transporter" evidence="11">
    <location>
        <begin position="380"/>
        <end position="615"/>
    </location>
</feature>
<dbReference type="AlphaFoldDB" id="A0A4U2Q391"/>
<keyword evidence="9 10" id="KW-0472">Membrane</keyword>
<proteinExistence type="predicted"/>
<keyword evidence="8 10" id="KW-1133">Transmembrane helix</keyword>
<comment type="caution">
    <text evidence="13">The sequence shown here is derived from an EMBL/GenBank/DDBJ whole genome shotgun (WGS) entry which is preliminary data.</text>
</comment>
<evidence type="ECO:0000256" key="4">
    <source>
        <dbReference type="ARBA" id="ARBA00022692"/>
    </source>
</evidence>
<dbReference type="Pfam" id="PF00005">
    <property type="entry name" value="ABC_tran"/>
    <property type="match status" value="1"/>
</dbReference>
<keyword evidence="2" id="KW-0813">Transport</keyword>
<feature type="transmembrane region" description="Helical" evidence="10">
    <location>
        <begin position="39"/>
        <end position="62"/>
    </location>
</feature>
<dbReference type="FunFam" id="3.40.50.300:FF:000299">
    <property type="entry name" value="ABC transporter ATP-binding protein/permease"/>
    <property type="match status" value="1"/>
</dbReference>
<dbReference type="InterPro" id="IPR003439">
    <property type="entry name" value="ABC_transporter-like_ATP-bd"/>
</dbReference>